<dbReference type="PANTHER" id="PTHR43806:SF11">
    <property type="entry name" value="CEREVISIN-RELATED"/>
    <property type="match status" value="1"/>
</dbReference>
<dbReference type="AlphaFoldDB" id="A0A2S9YR08"/>
<dbReference type="Gene3D" id="3.40.50.200">
    <property type="entry name" value="Peptidase S8/S53 domain"/>
    <property type="match status" value="1"/>
</dbReference>
<dbReference type="GO" id="GO:0004252">
    <property type="term" value="F:serine-type endopeptidase activity"/>
    <property type="evidence" value="ECO:0007669"/>
    <property type="project" value="UniProtKB-UniRule"/>
</dbReference>
<dbReference type="PROSITE" id="PS51892">
    <property type="entry name" value="SUBTILASE"/>
    <property type="match status" value="1"/>
</dbReference>
<dbReference type="OrthoDB" id="9790784at2"/>
<evidence type="ECO:0000256" key="4">
    <source>
        <dbReference type="ARBA" id="ARBA00022825"/>
    </source>
</evidence>
<dbReference type="InterPro" id="IPR000209">
    <property type="entry name" value="Peptidase_S8/S53_dom"/>
</dbReference>
<evidence type="ECO:0000313" key="8">
    <source>
        <dbReference type="Proteomes" id="UP000238823"/>
    </source>
</evidence>
<evidence type="ECO:0000256" key="2">
    <source>
        <dbReference type="ARBA" id="ARBA00022670"/>
    </source>
</evidence>
<dbReference type="Proteomes" id="UP000238823">
    <property type="component" value="Unassembled WGS sequence"/>
</dbReference>
<dbReference type="InterPro" id="IPR036852">
    <property type="entry name" value="Peptidase_S8/S53_dom_sf"/>
</dbReference>
<dbReference type="PROSITE" id="PS00138">
    <property type="entry name" value="SUBTILASE_SER"/>
    <property type="match status" value="1"/>
</dbReference>
<dbReference type="EC" id="3.4.21.-" evidence="7"/>
<proteinExistence type="inferred from homology"/>
<evidence type="ECO:0000256" key="3">
    <source>
        <dbReference type="ARBA" id="ARBA00022801"/>
    </source>
</evidence>
<comment type="similarity">
    <text evidence="1 5">Belongs to the peptidase S8 family.</text>
</comment>
<evidence type="ECO:0000256" key="1">
    <source>
        <dbReference type="ARBA" id="ARBA00011073"/>
    </source>
</evidence>
<dbReference type="PRINTS" id="PR00723">
    <property type="entry name" value="SUBTILISIN"/>
</dbReference>
<feature type="domain" description="Peptidase S8/S53" evidence="6">
    <location>
        <begin position="22"/>
        <end position="234"/>
    </location>
</feature>
<dbReference type="GO" id="GO:0006508">
    <property type="term" value="P:proteolysis"/>
    <property type="evidence" value="ECO:0007669"/>
    <property type="project" value="UniProtKB-KW"/>
</dbReference>
<keyword evidence="2 5" id="KW-0645">Protease</keyword>
<name>A0A2S9YR08_9BACT</name>
<dbReference type="InterPro" id="IPR023828">
    <property type="entry name" value="Peptidase_S8_Ser-AS"/>
</dbReference>
<evidence type="ECO:0000313" key="7">
    <source>
        <dbReference type="EMBL" id="PRQ07535.1"/>
    </source>
</evidence>
<sequence>MRAWHFKALDLDAAWDTYETRGAGVTVALIDTGVADIEPLAHVRRFSADGLERPAKGHDLSPVAHGTQTASILASRDESLLGVAPDSSFLAFGVAGSTGEPLPSLVGRAMQSAVKLGADLICCPFTLAEITDEFAAGLASARAAQIPVIVAAGNDIRIRPVFPAATDDVLVVGATSSHDRIVTRFRWESWMPVSAPGLKIPTWTGRGDTSRMFSGTSASTPIVAGIAALGLAYATSLDATGAATLDVRRRLSCLLRDSSRSPAEHRRVDPGGFLSAITTLVRARTHPT</sequence>
<reference evidence="7 8" key="1">
    <citation type="submission" date="2018-03" db="EMBL/GenBank/DDBJ databases">
        <title>Draft Genome Sequences of the Obligatory Marine Myxobacteria Enhygromyxa salina SWB007.</title>
        <authorList>
            <person name="Poehlein A."/>
            <person name="Moghaddam J.A."/>
            <person name="Harms H."/>
            <person name="Alanjari M."/>
            <person name="Koenig G.M."/>
            <person name="Daniel R."/>
            <person name="Schaeberle T.F."/>
        </authorList>
    </citation>
    <scope>NUCLEOTIDE SEQUENCE [LARGE SCALE GENOMIC DNA]</scope>
    <source>
        <strain evidence="7 8">SWB007</strain>
    </source>
</reference>
<evidence type="ECO:0000259" key="6">
    <source>
        <dbReference type="Pfam" id="PF00082"/>
    </source>
</evidence>
<protein>
    <submittedName>
        <fullName evidence="7">Thermophilic serine proteinase</fullName>
        <ecNumber evidence="7">3.4.21.-</ecNumber>
    </submittedName>
</protein>
<dbReference type="Pfam" id="PF00082">
    <property type="entry name" value="Peptidase_S8"/>
    <property type="match status" value="1"/>
</dbReference>
<keyword evidence="3 5" id="KW-0378">Hydrolase</keyword>
<gene>
    <name evidence="7" type="ORF">ENSA7_27550</name>
</gene>
<dbReference type="EMBL" id="PVNL01000052">
    <property type="protein sequence ID" value="PRQ07535.1"/>
    <property type="molecule type" value="Genomic_DNA"/>
</dbReference>
<feature type="active site" description="Charge relay system" evidence="5">
    <location>
        <position position="217"/>
    </location>
</feature>
<feature type="active site" description="Charge relay system" evidence="5">
    <location>
        <position position="65"/>
    </location>
</feature>
<accession>A0A2S9YR08</accession>
<dbReference type="RefSeq" id="WP_106089773.1">
    <property type="nucleotide sequence ID" value="NZ_PVNL01000052.1"/>
</dbReference>
<dbReference type="SUPFAM" id="SSF52743">
    <property type="entry name" value="Subtilisin-like"/>
    <property type="match status" value="1"/>
</dbReference>
<feature type="active site" description="Charge relay system" evidence="5">
    <location>
        <position position="31"/>
    </location>
</feature>
<keyword evidence="4 5" id="KW-0720">Serine protease</keyword>
<organism evidence="7 8">
    <name type="scientific">Enhygromyxa salina</name>
    <dbReference type="NCBI Taxonomy" id="215803"/>
    <lineage>
        <taxon>Bacteria</taxon>
        <taxon>Pseudomonadati</taxon>
        <taxon>Myxococcota</taxon>
        <taxon>Polyangia</taxon>
        <taxon>Nannocystales</taxon>
        <taxon>Nannocystaceae</taxon>
        <taxon>Enhygromyxa</taxon>
    </lineage>
</organism>
<dbReference type="InterPro" id="IPR015500">
    <property type="entry name" value="Peptidase_S8_subtilisin-rel"/>
</dbReference>
<evidence type="ECO:0000256" key="5">
    <source>
        <dbReference type="PROSITE-ProRule" id="PRU01240"/>
    </source>
</evidence>
<dbReference type="InterPro" id="IPR050131">
    <property type="entry name" value="Peptidase_S8_subtilisin-like"/>
</dbReference>
<dbReference type="PANTHER" id="PTHR43806">
    <property type="entry name" value="PEPTIDASE S8"/>
    <property type="match status" value="1"/>
</dbReference>
<comment type="caution">
    <text evidence="7">The sequence shown here is derived from an EMBL/GenBank/DDBJ whole genome shotgun (WGS) entry which is preliminary data.</text>
</comment>